<feature type="signal peptide" evidence="9">
    <location>
        <begin position="1"/>
        <end position="32"/>
    </location>
</feature>
<evidence type="ECO:0000313" key="11">
    <source>
        <dbReference type="EMBL" id="GAA1854958.1"/>
    </source>
</evidence>
<keyword evidence="4" id="KW-1015">Disulfide bond</keyword>
<sequence>MFRAPSVPRGRAPGRAAVAAAVALAAPLALVAALGPSASAEGQAEGQANGQAEAGLYTDPFSTTFAAAANLTGQARDDAQRLGAVPTSTWLTSGSPAEVSAQAADVVSRANAEGDVATLVAYNVPFRDCAQYSAGGATSQAEYRAWIDGVADGVGDGEAVVVVEPDGLGVIPWYTTLEGTQEWCKPAEADAATAAAERFEMINYAVDTLGGLPGTKVYLDVGHNGWLNVGDATDRLIKAGVADADGFALNTSNYQYTANLTAYGRWVSSCIAYVTEVAPGDFGSCGNQYWNGGPANDWTGVAMSPYAEWSSGNPDPALDTAGVDSRYEQQLGDVEPSTHYVLDTSRNGRGPWEAPAGKYSDAETWCNPPGRGLGDLPTHETGEELVDAHLWIKVPGESDGKCYRGTGGPLDPERGTEDPAAGRWFTEQARELIELAAEPLPTPECAVDYRVTGRTATGFTGKLRLSVTGDETVSGWRLRFDLPAGTTVGRGTGAHFDQDGTIVTATHLRHNARLVPGGDPVPVSFKARGAAFEPGYVTLNGKPCLVS</sequence>
<dbReference type="PROSITE" id="PS00655">
    <property type="entry name" value="GLYCOSYL_HYDROL_F6_1"/>
    <property type="match status" value="1"/>
</dbReference>
<dbReference type="EC" id="3.2.1.-" evidence="9"/>
<evidence type="ECO:0000256" key="4">
    <source>
        <dbReference type="ARBA" id="ARBA00023157"/>
    </source>
</evidence>
<dbReference type="InterPro" id="IPR012291">
    <property type="entry name" value="CBM2_carb-bd_dom_sf"/>
</dbReference>
<comment type="similarity">
    <text evidence="9">Belongs to the glycosyl hydrolase family 6.</text>
</comment>
<name>A0ABN2N6D4_9MICO</name>
<evidence type="ECO:0000256" key="1">
    <source>
        <dbReference type="ARBA" id="ARBA00022729"/>
    </source>
</evidence>
<evidence type="ECO:0000256" key="8">
    <source>
        <dbReference type="PROSITE-ProRule" id="PRU10056"/>
    </source>
</evidence>
<feature type="domain" description="CBM2" evidence="10">
    <location>
        <begin position="438"/>
        <end position="547"/>
    </location>
</feature>
<comment type="caution">
    <text evidence="11">The sequence shown here is derived from an EMBL/GenBank/DDBJ whole genome shotgun (WGS) entry which is preliminary data.</text>
</comment>
<dbReference type="InterPro" id="IPR036434">
    <property type="entry name" value="Beta_cellobiohydrolase_sf"/>
</dbReference>
<dbReference type="PANTHER" id="PTHR34876:SF4">
    <property type="entry name" value="1,4-BETA-D-GLUCAN CELLOBIOHYDROLASE C-RELATED"/>
    <property type="match status" value="1"/>
</dbReference>
<evidence type="ECO:0000256" key="6">
    <source>
        <dbReference type="ARBA" id="ARBA00023295"/>
    </source>
</evidence>
<keyword evidence="2 9" id="KW-0378">Hydrolase</keyword>
<gene>
    <name evidence="11" type="ORF">GCM10009751_09700</name>
</gene>
<evidence type="ECO:0000256" key="2">
    <source>
        <dbReference type="ARBA" id="ARBA00022801"/>
    </source>
</evidence>
<keyword evidence="5 9" id="KW-0119">Carbohydrate metabolism</keyword>
<evidence type="ECO:0000256" key="7">
    <source>
        <dbReference type="ARBA" id="ARBA00023326"/>
    </source>
</evidence>
<organism evidence="11 12">
    <name type="scientific">Myceligenerans crystallogenes</name>
    <dbReference type="NCBI Taxonomy" id="316335"/>
    <lineage>
        <taxon>Bacteria</taxon>
        <taxon>Bacillati</taxon>
        <taxon>Actinomycetota</taxon>
        <taxon>Actinomycetes</taxon>
        <taxon>Micrococcales</taxon>
        <taxon>Promicromonosporaceae</taxon>
        <taxon>Myceligenerans</taxon>
    </lineage>
</organism>
<evidence type="ECO:0000256" key="3">
    <source>
        <dbReference type="ARBA" id="ARBA00023001"/>
    </source>
</evidence>
<keyword evidence="3 9" id="KW-0136">Cellulose degradation</keyword>
<evidence type="ECO:0000256" key="5">
    <source>
        <dbReference type="ARBA" id="ARBA00023277"/>
    </source>
</evidence>
<dbReference type="RefSeq" id="WP_344100130.1">
    <property type="nucleotide sequence ID" value="NZ_BAAANL010000002.1"/>
</dbReference>
<dbReference type="PROSITE" id="PS51173">
    <property type="entry name" value="CBM2"/>
    <property type="match status" value="1"/>
</dbReference>
<feature type="active site" evidence="8">
    <location>
        <position position="128"/>
    </location>
</feature>
<evidence type="ECO:0000259" key="10">
    <source>
        <dbReference type="PROSITE" id="PS51173"/>
    </source>
</evidence>
<evidence type="ECO:0000256" key="9">
    <source>
        <dbReference type="RuleBase" id="RU361186"/>
    </source>
</evidence>
<dbReference type="Gene3D" id="3.20.20.40">
    <property type="entry name" value="1, 4-beta cellobiohydrolase"/>
    <property type="match status" value="1"/>
</dbReference>
<dbReference type="Pfam" id="PF01341">
    <property type="entry name" value="Glyco_hydro_6"/>
    <property type="match status" value="1"/>
</dbReference>
<dbReference type="SUPFAM" id="SSF51989">
    <property type="entry name" value="Glycosyl hydrolases family 6, cellulases"/>
    <property type="match status" value="1"/>
</dbReference>
<evidence type="ECO:0000313" key="12">
    <source>
        <dbReference type="Proteomes" id="UP001501094"/>
    </source>
</evidence>
<keyword evidence="1 9" id="KW-0732">Signal</keyword>
<keyword evidence="6 9" id="KW-0326">Glycosidase</keyword>
<dbReference type="PANTHER" id="PTHR34876">
    <property type="match status" value="1"/>
</dbReference>
<dbReference type="InterPro" id="IPR008965">
    <property type="entry name" value="CBM2/CBM3_carb-bd_dom_sf"/>
</dbReference>
<dbReference type="Proteomes" id="UP001501094">
    <property type="component" value="Unassembled WGS sequence"/>
</dbReference>
<dbReference type="PRINTS" id="PR00733">
    <property type="entry name" value="GLHYDRLASE6"/>
</dbReference>
<dbReference type="InterPro" id="IPR001524">
    <property type="entry name" value="Glyco_hydro_6_CS"/>
</dbReference>
<dbReference type="Gene3D" id="2.60.40.290">
    <property type="match status" value="1"/>
</dbReference>
<feature type="chain" id="PRO_5044978519" description="Glucanase" evidence="9">
    <location>
        <begin position="33"/>
        <end position="547"/>
    </location>
</feature>
<proteinExistence type="inferred from homology"/>
<protein>
    <recommendedName>
        <fullName evidence="9">Glucanase</fullName>
        <ecNumber evidence="9">3.2.1.-</ecNumber>
    </recommendedName>
</protein>
<accession>A0ABN2N6D4</accession>
<dbReference type="SMART" id="SM00637">
    <property type="entry name" value="CBD_II"/>
    <property type="match status" value="1"/>
</dbReference>
<keyword evidence="7 9" id="KW-0624">Polysaccharide degradation</keyword>
<dbReference type="SUPFAM" id="SSF49384">
    <property type="entry name" value="Carbohydrate-binding domain"/>
    <property type="match status" value="1"/>
</dbReference>
<keyword evidence="12" id="KW-1185">Reference proteome</keyword>
<dbReference type="EMBL" id="BAAANL010000002">
    <property type="protein sequence ID" value="GAA1854958.1"/>
    <property type="molecule type" value="Genomic_DNA"/>
</dbReference>
<dbReference type="InterPro" id="IPR001919">
    <property type="entry name" value="CBD2"/>
</dbReference>
<reference evidence="11 12" key="1">
    <citation type="journal article" date="2019" name="Int. J. Syst. Evol. Microbiol.">
        <title>The Global Catalogue of Microorganisms (GCM) 10K type strain sequencing project: providing services to taxonomists for standard genome sequencing and annotation.</title>
        <authorList>
            <consortium name="The Broad Institute Genomics Platform"/>
            <consortium name="The Broad Institute Genome Sequencing Center for Infectious Disease"/>
            <person name="Wu L."/>
            <person name="Ma J."/>
        </authorList>
    </citation>
    <scope>NUCLEOTIDE SEQUENCE [LARGE SCALE GENOMIC DNA]</scope>
    <source>
        <strain evidence="11 12">JCM 14326</strain>
    </source>
</reference>
<dbReference type="Pfam" id="PF00553">
    <property type="entry name" value="CBM_2"/>
    <property type="match status" value="1"/>
</dbReference>
<dbReference type="InterPro" id="IPR016288">
    <property type="entry name" value="Beta_cellobiohydrolase"/>
</dbReference>